<keyword evidence="3" id="KW-0997">Cell inner membrane</keyword>
<dbReference type="EC" id="2.3.1.241" evidence="8"/>
<keyword evidence="6 8" id="KW-0012">Acyltransferase</keyword>
<reference evidence="8 9" key="1">
    <citation type="submission" date="2024-05" db="EMBL/GenBank/DDBJ databases">
        <authorList>
            <person name="Duchaud E."/>
        </authorList>
    </citation>
    <scope>NUCLEOTIDE SEQUENCE [LARGE SCALE GENOMIC DNA]</scope>
    <source>
        <strain evidence="8">Ena-SAMPLE-TAB-13-05-2024-13:56:06:370-140302</strain>
    </source>
</reference>
<comment type="subcellular location">
    <subcellularLocation>
        <location evidence="1">Cell inner membrane</location>
    </subcellularLocation>
</comment>
<proteinExistence type="predicted"/>
<dbReference type="PANTHER" id="PTHR30606:SF10">
    <property type="entry name" value="PHOSPHATIDYLINOSITOL MANNOSIDE ACYLTRANSFERASE"/>
    <property type="match status" value="1"/>
</dbReference>
<evidence type="ECO:0000256" key="5">
    <source>
        <dbReference type="ARBA" id="ARBA00023136"/>
    </source>
</evidence>
<dbReference type="Proteomes" id="UP001497416">
    <property type="component" value="Unassembled WGS sequence"/>
</dbReference>
<comment type="caution">
    <text evidence="8">The sequence shown here is derived from an EMBL/GenBank/DDBJ whole genome shotgun (WGS) entry which is preliminary data.</text>
</comment>
<keyword evidence="9" id="KW-1185">Reference proteome</keyword>
<dbReference type="RefSeq" id="WP_348713226.1">
    <property type="nucleotide sequence ID" value="NZ_CAXIXY010000006.1"/>
</dbReference>
<dbReference type="GO" id="GO:0008913">
    <property type="term" value="F:Kdo2-lipid IVA acyltransferase activity"/>
    <property type="evidence" value="ECO:0007669"/>
    <property type="project" value="UniProtKB-EC"/>
</dbReference>
<dbReference type="EMBL" id="CAXIXY010000006">
    <property type="protein sequence ID" value="CAL2091856.1"/>
    <property type="molecule type" value="Genomic_DNA"/>
</dbReference>
<dbReference type="PANTHER" id="PTHR30606">
    <property type="entry name" value="LIPID A BIOSYNTHESIS LAUROYL ACYLTRANSFERASE"/>
    <property type="match status" value="1"/>
</dbReference>
<organism evidence="8 9">
    <name type="scientific">Tenacibaculum platacis</name>
    <dbReference type="NCBI Taxonomy" id="3137852"/>
    <lineage>
        <taxon>Bacteria</taxon>
        <taxon>Pseudomonadati</taxon>
        <taxon>Bacteroidota</taxon>
        <taxon>Flavobacteriia</taxon>
        <taxon>Flavobacteriales</taxon>
        <taxon>Flavobacteriaceae</taxon>
        <taxon>Tenacibaculum</taxon>
    </lineage>
</organism>
<evidence type="ECO:0000256" key="4">
    <source>
        <dbReference type="ARBA" id="ARBA00022679"/>
    </source>
</evidence>
<evidence type="ECO:0000256" key="6">
    <source>
        <dbReference type="ARBA" id="ARBA00023315"/>
    </source>
</evidence>
<dbReference type="InterPro" id="IPR004960">
    <property type="entry name" value="LipA_acyltrans"/>
</dbReference>
<evidence type="ECO:0000313" key="8">
    <source>
        <dbReference type="EMBL" id="CAL2091856.1"/>
    </source>
</evidence>
<protein>
    <submittedName>
        <fullName evidence="8">Kdo2-lipid IVA lauroyltransferase/acyltransferase</fullName>
        <ecNumber evidence="8">2.3.1.-</ecNumber>
        <ecNumber evidence="8">2.3.1.241</ecNumber>
    </submittedName>
</protein>
<evidence type="ECO:0000313" key="9">
    <source>
        <dbReference type="Proteomes" id="UP001497416"/>
    </source>
</evidence>
<evidence type="ECO:0000256" key="7">
    <source>
        <dbReference type="SAM" id="Phobius"/>
    </source>
</evidence>
<accession>A0ABM9P4R6</accession>
<dbReference type="Pfam" id="PF03279">
    <property type="entry name" value="Lip_A_acyltrans"/>
    <property type="match status" value="1"/>
</dbReference>
<evidence type="ECO:0000256" key="2">
    <source>
        <dbReference type="ARBA" id="ARBA00022475"/>
    </source>
</evidence>
<dbReference type="CDD" id="cd07984">
    <property type="entry name" value="LPLAT_LABLAT-like"/>
    <property type="match status" value="1"/>
</dbReference>
<keyword evidence="4 8" id="KW-0808">Transferase</keyword>
<evidence type="ECO:0000256" key="3">
    <source>
        <dbReference type="ARBA" id="ARBA00022519"/>
    </source>
</evidence>
<keyword evidence="2" id="KW-1003">Cell membrane</keyword>
<dbReference type="PIRSF" id="PIRSF026649">
    <property type="entry name" value="MsbB"/>
    <property type="match status" value="1"/>
</dbReference>
<keyword evidence="5 7" id="KW-0472">Membrane</keyword>
<gene>
    <name evidence="8" type="ORF">T190607A01A_40298</name>
</gene>
<keyword evidence="7" id="KW-0812">Transmembrane</keyword>
<dbReference type="EC" id="2.3.1.-" evidence="8"/>
<feature type="transmembrane region" description="Helical" evidence="7">
    <location>
        <begin position="23"/>
        <end position="41"/>
    </location>
</feature>
<sequence>MHLAVYILVFPIIWLISRLPMRLLYVFSDFLFLLVYYVVGYRKKVVLSNLKLAFPEKSDEELKRITKKTLHHFCDFIVESIKSFSISEKEVSRRYKFVNPEVLNNTAKNGKNIILTGAHLNNWEWSVSMPLVSDIHIYGAYTPIKNKHFNEFMKSSRTKFNLTAYKTREMIPNMMKNIKNGNKGAYILLSDQSPVVQKTYHWQEFFGVKVPVHTGAELLAKKFDMSVINYSTKKIKRGYYETTFEVITENPKELDNYQITDKYLKITEDSIKEQPENYLWTHKRFKHKHRYQEWLDKYKKK</sequence>
<evidence type="ECO:0000256" key="1">
    <source>
        <dbReference type="ARBA" id="ARBA00004533"/>
    </source>
</evidence>
<keyword evidence="7" id="KW-1133">Transmembrane helix</keyword>
<name>A0ABM9P4R6_9FLAO</name>